<accession>A0AAX2F6C5</accession>
<protein>
    <recommendedName>
        <fullName evidence="6">Internalin</fullName>
    </recommendedName>
</protein>
<dbReference type="InterPro" id="IPR032675">
    <property type="entry name" value="LRR_dom_sf"/>
</dbReference>
<feature type="signal peptide" evidence="3">
    <location>
        <begin position="1"/>
        <end position="23"/>
    </location>
</feature>
<evidence type="ECO:0000256" key="1">
    <source>
        <dbReference type="ARBA" id="ARBA00022614"/>
    </source>
</evidence>
<proteinExistence type="predicted"/>
<gene>
    <name evidence="4" type="ORF">SAMN05444364_13215</name>
</gene>
<evidence type="ECO:0000256" key="2">
    <source>
        <dbReference type="ARBA" id="ARBA00022737"/>
    </source>
</evidence>
<keyword evidence="5" id="KW-1185">Reference proteome</keyword>
<dbReference type="Proteomes" id="UP000184105">
    <property type="component" value="Unassembled WGS sequence"/>
</dbReference>
<comment type="caution">
    <text evidence="4">The sequence shown here is derived from an EMBL/GenBank/DDBJ whole genome shotgun (WGS) entry which is preliminary data.</text>
</comment>
<keyword evidence="2" id="KW-0677">Repeat</keyword>
<keyword evidence="3" id="KW-0732">Signal</keyword>
<dbReference type="InterPro" id="IPR052574">
    <property type="entry name" value="CDIRP"/>
</dbReference>
<name>A0AAX2F6C5_9BACT</name>
<dbReference type="PANTHER" id="PTHR47566:SF1">
    <property type="entry name" value="PROTEIN NUD1"/>
    <property type="match status" value="1"/>
</dbReference>
<dbReference type="RefSeq" id="WP_025839106.1">
    <property type="nucleotide sequence ID" value="NZ_BAKP01000032.1"/>
</dbReference>
<reference evidence="4 5" key="1">
    <citation type="submission" date="2016-11" db="EMBL/GenBank/DDBJ databases">
        <authorList>
            <person name="Varghese N."/>
            <person name="Submissions S."/>
        </authorList>
    </citation>
    <scope>NUCLEOTIDE SEQUENCE [LARGE SCALE GENOMIC DNA]</scope>
    <source>
        <strain evidence="4 5">DSM 22613</strain>
    </source>
</reference>
<dbReference type="AlphaFoldDB" id="A0AAX2F6C5"/>
<organism evidence="4 5">
    <name type="scientific">Prevotella scopos JCM 17725</name>
    <dbReference type="NCBI Taxonomy" id="1236518"/>
    <lineage>
        <taxon>Bacteria</taxon>
        <taxon>Pseudomonadati</taxon>
        <taxon>Bacteroidota</taxon>
        <taxon>Bacteroidia</taxon>
        <taxon>Bacteroidales</taxon>
        <taxon>Prevotellaceae</taxon>
        <taxon>Prevotella</taxon>
    </lineage>
</organism>
<evidence type="ECO:0000313" key="5">
    <source>
        <dbReference type="Proteomes" id="UP000184105"/>
    </source>
</evidence>
<evidence type="ECO:0008006" key="6">
    <source>
        <dbReference type="Google" id="ProtNLM"/>
    </source>
</evidence>
<dbReference type="SUPFAM" id="SSF52058">
    <property type="entry name" value="L domain-like"/>
    <property type="match status" value="1"/>
</dbReference>
<dbReference type="EMBL" id="FQWA01000032">
    <property type="protein sequence ID" value="SHG06871.1"/>
    <property type="molecule type" value="Genomic_DNA"/>
</dbReference>
<keyword evidence="1" id="KW-0433">Leucine-rich repeat</keyword>
<evidence type="ECO:0000313" key="4">
    <source>
        <dbReference type="EMBL" id="SHG06871.1"/>
    </source>
</evidence>
<sequence length="372" mass="40875">MKRLYLVLLTLCAALLSFTEAKAEIGQGVIKIKTDKGVGKVISMDISVFGGIDSEGDDIDLDPKDGENISFEGATKYLMVNQKVYLTVNAPEITIHGDVNSLTIVNQEVTDIDISGANKLTHLRVNENPLTTLDLSHNANLIELWATSCSALNTIKFANAASLMTLSIQGTTISSLDFSQLPSLRTLHAGDNPNLTSIDLSTLTELDELWVNGNGITSIDLSHNPNLAYLECSRNKLTTLDLTNNPELNFVACWCNQISGEGMNSLIQSLVLESEGEERELCVFNEFFTEEKNALTDAQITAVKARGWTPKKAKGTKDFFTWEELTKATTGINATSAATKERETWYDLQGRRIEKPTVKGLYIHNGKKILLK</sequence>
<dbReference type="Gene3D" id="3.80.10.10">
    <property type="entry name" value="Ribonuclease Inhibitor"/>
    <property type="match status" value="1"/>
</dbReference>
<dbReference type="GO" id="GO:0035591">
    <property type="term" value="F:signaling adaptor activity"/>
    <property type="evidence" value="ECO:0007669"/>
    <property type="project" value="TreeGrafter"/>
</dbReference>
<feature type="chain" id="PRO_5043477751" description="Internalin" evidence="3">
    <location>
        <begin position="24"/>
        <end position="372"/>
    </location>
</feature>
<evidence type="ECO:0000256" key="3">
    <source>
        <dbReference type="SAM" id="SignalP"/>
    </source>
</evidence>
<dbReference type="PANTHER" id="PTHR47566">
    <property type="match status" value="1"/>
</dbReference>